<sequence length="49" mass="5042">MYKIGLIVNPIAGMGGRVGLKGTDGRKILQKAKSLGAISFSPKRASAAL</sequence>
<accession>X1TWQ8</accession>
<feature type="non-terminal residue" evidence="1">
    <location>
        <position position="49"/>
    </location>
</feature>
<dbReference type="AlphaFoldDB" id="X1TWQ8"/>
<dbReference type="InterPro" id="IPR039065">
    <property type="entry name" value="AcoX-like"/>
</dbReference>
<dbReference type="EMBL" id="BARW01034750">
    <property type="protein sequence ID" value="GAJ09699.1"/>
    <property type="molecule type" value="Genomic_DNA"/>
</dbReference>
<name>X1TWQ8_9ZZZZ</name>
<evidence type="ECO:0000313" key="1">
    <source>
        <dbReference type="EMBL" id="GAJ09699.1"/>
    </source>
</evidence>
<dbReference type="PANTHER" id="PTHR40697">
    <property type="entry name" value="ACETOIN CATABOLISM PROTEIN X"/>
    <property type="match status" value="1"/>
</dbReference>
<reference evidence="1" key="1">
    <citation type="journal article" date="2014" name="Front. Microbiol.">
        <title>High frequency of phylogenetically diverse reductive dehalogenase-homologous genes in deep subseafloor sedimentary metagenomes.</title>
        <authorList>
            <person name="Kawai M."/>
            <person name="Futagami T."/>
            <person name="Toyoda A."/>
            <person name="Takaki Y."/>
            <person name="Nishi S."/>
            <person name="Hori S."/>
            <person name="Arai W."/>
            <person name="Tsubouchi T."/>
            <person name="Morono Y."/>
            <person name="Uchiyama I."/>
            <person name="Ito T."/>
            <person name="Fujiyama A."/>
            <person name="Inagaki F."/>
            <person name="Takami H."/>
        </authorList>
    </citation>
    <scope>NUCLEOTIDE SEQUENCE</scope>
    <source>
        <strain evidence="1">Expedition CK06-06</strain>
    </source>
</reference>
<dbReference type="PANTHER" id="PTHR40697:SF2">
    <property type="entry name" value="ATP-NAD KINASE-RELATED"/>
    <property type="match status" value="1"/>
</dbReference>
<evidence type="ECO:0008006" key="2">
    <source>
        <dbReference type="Google" id="ProtNLM"/>
    </source>
</evidence>
<comment type="caution">
    <text evidence="1">The sequence shown here is derived from an EMBL/GenBank/DDBJ whole genome shotgun (WGS) entry which is preliminary data.</text>
</comment>
<protein>
    <recommendedName>
        <fullName evidence="2">ATP-NAD kinase</fullName>
    </recommendedName>
</protein>
<organism evidence="1">
    <name type="scientific">marine sediment metagenome</name>
    <dbReference type="NCBI Taxonomy" id="412755"/>
    <lineage>
        <taxon>unclassified sequences</taxon>
        <taxon>metagenomes</taxon>
        <taxon>ecological metagenomes</taxon>
    </lineage>
</organism>
<proteinExistence type="predicted"/>
<gene>
    <name evidence="1" type="ORF">S12H4_54371</name>
</gene>